<dbReference type="GO" id="GO:0005886">
    <property type="term" value="C:plasma membrane"/>
    <property type="evidence" value="ECO:0007669"/>
    <property type="project" value="UniProtKB-SubCell"/>
</dbReference>
<dbReference type="InterPro" id="IPR011701">
    <property type="entry name" value="MFS"/>
</dbReference>
<dbReference type="EMBL" id="BOMV01000034">
    <property type="protein sequence ID" value="GIE95588.1"/>
    <property type="molecule type" value="Genomic_DNA"/>
</dbReference>
<dbReference type="AlphaFoldDB" id="A0A919MUA6"/>
<evidence type="ECO:0000256" key="1">
    <source>
        <dbReference type="ARBA" id="ARBA00004651"/>
    </source>
</evidence>
<comment type="subcellular location">
    <subcellularLocation>
        <location evidence="1">Cell membrane</location>
        <topology evidence="1">Multi-pass membrane protein</topology>
    </subcellularLocation>
</comment>
<feature type="transmembrane region" description="Helical" evidence="7">
    <location>
        <begin position="200"/>
        <end position="217"/>
    </location>
</feature>
<evidence type="ECO:0000259" key="8">
    <source>
        <dbReference type="PROSITE" id="PS50850"/>
    </source>
</evidence>
<feature type="transmembrane region" description="Helical" evidence="7">
    <location>
        <begin position="387"/>
        <end position="409"/>
    </location>
</feature>
<keyword evidence="4 7" id="KW-0812">Transmembrane</keyword>
<feature type="transmembrane region" description="Helical" evidence="7">
    <location>
        <begin position="138"/>
        <end position="162"/>
    </location>
</feature>
<proteinExistence type="predicted"/>
<feature type="transmembrane region" description="Helical" evidence="7">
    <location>
        <begin position="259"/>
        <end position="281"/>
    </location>
</feature>
<feature type="domain" description="Major facilitator superfamily (MFS) profile" evidence="8">
    <location>
        <begin position="13"/>
        <end position="439"/>
    </location>
</feature>
<feature type="transmembrane region" description="Helical" evidence="7">
    <location>
        <begin position="323"/>
        <end position="341"/>
    </location>
</feature>
<dbReference type="SUPFAM" id="SSF103473">
    <property type="entry name" value="MFS general substrate transporter"/>
    <property type="match status" value="1"/>
</dbReference>
<dbReference type="PROSITE" id="PS50850">
    <property type="entry name" value="MFS"/>
    <property type="match status" value="1"/>
</dbReference>
<keyword evidence="6 7" id="KW-0472">Membrane</keyword>
<evidence type="ECO:0000313" key="10">
    <source>
        <dbReference type="Proteomes" id="UP000636960"/>
    </source>
</evidence>
<dbReference type="Proteomes" id="UP000636960">
    <property type="component" value="Unassembled WGS sequence"/>
</dbReference>
<keyword evidence="5 7" id="KW-1133">Transmembrane helix</keyword>
<name>A0A919MUA6_9ACTN</name>
<dbReference type="Pfam" id="PF07690">
    <property type="entry name" value="MFS_1"/>
    <property type="match status" value="2"/>
</dbReference>
<evidence type="ECO:0000256" key="2">
    <source>
        <dbReference type="ARBA" id="ARBA00022448"/>
    </source>
</evidence>
<dbReference type="InterPro" id="IPR036259">
    <property type="entry name" value="MFS_trans_sf"/>
</dbReference>
<evidence type="ECO:0000256" key="3">
    <source>
        <dbReference type="ARBA" id="ARBA00022475"/>
    </source>
</evidence>
<feature type="transmembrane region" description="Helical" evidence="7">
    <location>
        <begin position="79"/>
        <end position="102"/>
    </location>
</feature>
<dbReference type="PANTHER" id="PTHR42718">
    <property type="entry name" value="MAJOR FACILITATOR SUPERFAMILY MULTIDRUG TRANSPORTER MFSC"/>
    <property type="match status" value="1"/>
</dbReference>
<keyword evidence="3" id="KW-1003">Cell membrane</keyword>
<feature type="transmembrane region" description="Helical" evidence="7">
    <location>
        <begin position="347"/>
        <end position="366"/>
    </location>
</feature>
<evidence type="ECO:0000256" key="7">
    <source>
        <dbReference type="SAM" id="Phobius"/>
    </source>
</evidence>
<protein>
    <submittedName>
        <fullName evidence="9">MFS transporter</fullName>
    </submittedName>
</protein>
<reference evidence="9" key="1">
    <citation type="submission" date="2021-01" db="EMBL/GenBank/DDBJ databases">
        <title>Whole genome shotgun sequence of Actinoplanes rishiriensis NBRC 108556.</title>
        <authorList>
            <person name="Komaki H."/>
            <person name="Tamura T."/>
        </authorList>
    </citation>
    <scope>NUCLEOTIDE SEQUENCE</scope>
    <source>
        <strain evidence="9">NBRC 108556</strain>
    </source>
</reference>
<dbReference type="Gene3D" id="1.20.1250.20">
    <property type="entry name" value="MFS general substrate transporter like domains"/>
    <property type="match status" value="1"/>
</dbReference>
<dbReference type="InterPro" id="IPR020846">
    <property type="entry name" value="MFS_dom"/>
</dbReference>
<dbReference type="PANTHER" id="PTHR42718:SF46">
    <property type="entry name" value="BLR6921 PROTEIN"/>
    <property type="match status" value="1"/>
</dbReference>
<dbReference type="GO" id="GO:0022857">
    <property type="term" value="F:transmembrane transporter activity"/>
    <property type="evidence" value="ECO:0007669"/>
    <property type="project" value="InterPro"/>
</dbReference>
<accession>A0A919MUA6</accession>
<feature type="transmembrane region" description="Helical" evidence="7">
    <location>
        <begin position="293"/>
        <end position="316"/>
    </location>
</feature>
<evidence type="ECO:0000313" key="9">
    <source>
        <dbReference type="EMBL" id="GIE95588.1"/>
    </source>
</evidence>
<keyword evidence="10" id="KW-1185">Reference proteome</keyword>
<sequence>MTITVTARHRWPTALVLASAMFLVLFDSLAVATALPAIGAEFGLAPAALHWVITSYSLSIGGLLLLGGRLCDLWNRRNLIAGSLALATAGCVLAALAPNFGLLLTGRVMQGVAAALAIPATLASAAEIFPDEPWRSRVFSVVAAAANGAGLVGAVCGGFITAQLGWRWVFWVVVPIGVVAVAGAVRLLPSTRGGTAGRRLDVAGVVLATCGLVAFLYGISGTAALAVAGLLLLAGLVWWERRAADPLVPPALVASPRMLGGCVAFWLHSAGYAAVVVVGSLQLQDVFGLSPAAAGLVLAPVLLGALATSAPAGALIRRVGSRLVVASSLALCAVTLALLAATGGRNLAVVVTLLVVWGLSAGPIYVGLTRACVGDADPDDRGMASALFESTTHISGAVAVAGYLTLLGAGASYGWIHLLAALGTAAGVFTTLRLMPRQP</sequence>
<dbReference type="CDD" id="cd17321">
    <property type="entry name" value="MFS_MMR_MDR_like"/>
    <property type="match status" value="1"/>
</dbReference>
<evidence type="ECO:0000256" key="6">
    <source>
        <dbReference type="ARBA" id="ARBA00023136"/>
    </source>
</evidence>
<feature type="transmembrane region" description="Helical" evidence="7">
    <location>
        <begin position="108"/>
        <end position="126"/>
    </location>
</feature>
<gene>
    <name evidence="9" type="ORF">Ari01nite_30530</name>
</gene>
<comment type="caution">
    <text evidence="9">The sequence shown here is derived from an EMBL/GenBank/DDBJ whole genome shotgun (WGS) entry which is preliminary data.</text>
</comment>
<evidence type="ECO:0000256" key="4">
    <source>
        <dbReference type="ARBA" id="ARBA00022692"/>
    </source>
</evidence>
<organism evidence="9 10">
    <name type="scientific">Paractinoplanes rishiriensis</name>
    <dbReference type="NCBI Taxonomy" id="1050105"/>
    <lineage>
        <taxon>Bacteria</taxon>
        <taxon>Bacillati</taxon>
        <taxon>Actinomycetota</taxon>
        <taxon>Actinomycetes</taxon>
        <taxon>Micromonosporales</taxon>
        <taxon>Micromonosporaceae</taxon>
        <taxon>Paractinoplanes</taxon>
    </lineage>
</organism>
<feature type="transmembrane region" description="Helical" evidence="7">
    <location>
        <begin position="415"/>
        <end position="435"/>
    </location>
</feature>
<dbReference type="Gene3D" id="1.20.1720.10">
    <property type="entry name" value="Multidrug resistance protein D"/>
    <property type="match status" value="1"/>
</dbReference>
<keyword evidence="2" id="KW-0813">Transport</keyword>
<feature type="transmembrane region" description="Helical" evidence="7">
    <location>
        <begin position="168"/>
        <end position="188"/>
    </location>
</feature>
<feature type="transmembrane region" description="Helical" evidence="7">
    <location>
        <begin position="48"/>
        <end position="67"/>
    </location>
</feature>
<evidence type="ECO:0000256" key="5">
    <source>
        <dbReference type="ARBA" id="ARBA00022989"/>
    </source>
</evidence>